<dbReference type="Proteomes" id="UP000190037">
    <property type="component" value="Unassembled WGS sequence"/>
</dbReference>
<evidence type="ECO:0000313" key="1">
    <source>
        <dbReference type="EMBL" id="OPC76874.1"/>
    </source>
</evidence>
<reference evidence="1 2" key="1">
    <citation type="submission" date="2017-03" db="EMBL/GenBank/DDBJ databases">
        <title>Draft genome sequence of Streptomyces scabrisporus NF3, endophyte isolated from Amphipterygium adstringens.</title>
        <authorList>
            <person name="Vazquez M."/>
            <person name="Ceapa C.D."/>
            <person name="Rodriguez Luna D."/>
            <person name="Sanchez Esquivel S."/>
        </authorList>
    </citation>
    <scope>NUCLEOTIDE SEQUENCE [LARGE SCALE GENOMIC DNA]</scope>
    <source>
        <strain evidence="1 2">NF3</strain>
    </source>
</reference>
<dbReference type="AlphaFoldDB" id="A0A1T3NJA3"/>
<name>A0A1T3NJA3_9ACTN</name>
<evidence type="ECO:0000313" key="2">
    <source>
        <dbReference type="Proteomes" id="UP000190037"/>
    </source>
</evidence>
<accession>A0A1T3NJA3</accession>
<protein>
    <submittedName>
        <fullName evidence="1">Uncharacterized protein</fullName>
    </submittedName>
</protein>
<organism evidence="1 2">
    <name type="scientific">Embleya scabrispora</name>
    <dbReference type="NCBI Taxonomy" id="159449"/>
    <lineage>
        <taxon>Bacteria</taxon>
        <taxon>Bacillati</taxon>
        <taxon>Actinomycetota</taxon>
        <taxon>Actinomycetes</taxon>
        <taxon>Kitasatosporales</taxon>
        <taxon>Streptomycetaceae</taxon>
        <taxon>Embleya</taxon>
    </lineage>
</organism>
<dbReference type="EMBL" id="MWQN01000005">
    <property type="protein sequence ID" value="OPC76874.1"/>
    <property type="molecule type" value="Genomic_DNA"/>
</dbReference>
<gene>
    <name evidence="1" type="ORF">B4N89_46235</name>
</gene>
<keyword evidence="2" id="KW-1185">Reference proteome</keyword>
<proteinExistence type="predicted"/>
<sequence length="70" mass="7879">MDLFETFGRAVVATHDEGPDLARELMKQAAIRHGPENLLSVTHQVLDGDTLNPVDRAHWEAWLPGLHIRL</sequence>
<comment type="caution">
    <text evidence="1">The sequence shown here is derived from an EMBL/GenBank/DDBJ whole genome shotgun (WGS) entry which is preliminary data.</text>
</comment>